<dbReference type="Gene3D" id="2.60.40.10">
    <property type="entry name" value="Immunoglobulins"/>
    <property type="match status" value="2"/>
</dbReference>
<proteinExistence type="predicted"/>
<evidence type="ECO:0000313" key="5">
    <source>
        <dbReference type="Ensembl" id="ENSEEEP00000019722.2"/>
    </source>
</evidence>
<dbReference type="Proteomes" id="UP000314983">
    <property type="component" value="Chromosome 22"/>
</dbReference>
<evidence type="ECO:0000256" key="2">
    <source>
        <dbReference type="ARBA" id="ARBA00023157"/>
    </source>
</evidence>
<keyword evidence="3" id="KW-0472">Membrane</keyword>
<name>A0A4W4F593_ELEEL</name>
<dbReference type="PROSITE" id="PS50835">
    <property type="entry name" value="IG_LIKE"/>
    <property type="match status" value="1"/>
</dbReference>
<feature type="transmembrane region" description="Helical" evidence="3">
    <location>
        <begin position="179"/>
        <end position="201"/>
    </location>
</feature>
<sequence>SLSLSCEGQSDSAGWRLRRYTHSWGVSGCSDWGSVTGSTCTIRYLYTSHTGVYWCQSVSGGNSNPVNITVHNGGVILESPVHPVTEGDPLILRCLLHLTIASDFRADFYKDGILIQNQTRGEMTIHSVSKSDEGLYQCKNSERRESPYSWVSVRGKKAIKYCVCVFVCVSGQSHSKTPFSVLGLLSSLLAVSPYLLVSIILGAKCYRARSKNCSSLAEHITHVVHKITKSPNIYRFKYILFLATEISLPQLVKCESQRDKQTSQMQQCLCAFGH</sequence>
<organism evidence="5 6">
    <name type="scientific">Electrophorus electricus</name>
    <name type="common">Electric eel</name>
    <name type="synonym">Gymnotus electricus</name>
    <dbReference type="NCBI Taxonomy" id="8005"/>
    <lineage>
        <taxon>Eukaryota</taxon>
        <taxon>Metazoa</taxon>
        <taxon>Chordata</taxon>
        <taxon>Craniata</taxon>
        <taxon>Vertebrata</taxon>
        <taxon>Euteleostomi</taxon>
        <taxon>Actinopterygii</taxon>
        <taxon>Neopterygii</taxon>
        <taxon>Teleostei</taxon>
        <taxon>Ostariophysi</taxon>
        <taxon>Gymnotiformes</taxon>
        <taxon>Gymnotoidei</taxon>
        <taxon>Gymnotidae</taxon>
        <taxon>Electrophorus</taxon>
    </lineage>
</organism>
<dbReference type="InterPro" id="IPR050488">
    <property type="entry name" value="Ig_Fc_receptor"/>
</dbReference>
<dbReference type="GeneTree" id="ENSGT01080000257599"/>
<dbReference type="GO" id="GO:0009897">
    <property type="term" value="C:external side of plasma membrane"/>
    <property type="evidence" value="ECO:0007669"/>
    <property type="project" value="TreeGrafter"/>
</dbReference>
<dbReference type="Pfam" id="PF13895">
    <property type="entry name" value="Ig_2"/>
    <property type="match status" value="1"/>
</dbReference>
<feature type="domain" description="Ig-like" evidence="4">
    <location>
        <begin position="65"/>
        <end position="149"/>
    </location>
</feature>
<keyword evidence="1" id="KW-0732">Signal</keyword>
<dbReference type="OMA" id="AGTRFFW"/>
<keyword evidence="2" id="KW-1015">Disulfide bond</keyword>
<dbReference type="AlphaFoldDB" id="A0A4W4F593"/>
<dbReference type="InterPro" id="IPR036179">
    <property type="entry name" value="Ig-like_dom_sf"/>
</dbReference>
<keyword evidence="6" id="KW-1185">Reference proteome</keyword>
<accession>A0A4W4F593</accession>
<dbReference type="InterPro" id="IPR007110">
    <property type="entry name" value="Ig-like_dom"/>
</dbReference>
<dbReference type="GO" id="GO:0004888">
    <property type="term" value="F:transmembrane signaling receptor activity"/>
    <property type="evidence" value="ECO:0007669"/>
    <property type="project" value="TreeGrafter"/>
</dbReference>
<dbReference type="PANTHER" id="PTHR11481">
    <property type="entry name" value="IMMUNOGLOBULIN FC RECEPTOR"/>
    <property type="match status" value="1"/>
</dbReference>
<dbReference type="Ensembl" id="ENSEEET00000019940.2">
    <property type="protein sequence ID" value="ENSEEEP00000019722.2"/>
    <property type="gene ID" value="ENSEEEG00000009650.2"/>
</dbReference>
<reference evidence="5" key="3">
    <citation type="submission" date="2020-05" db="EMBL/GenBank/DDBJ databases">
        <title>Electrophorus electricus (electric eel) genome, fEleEle1, primary haplotype.</title>
        <authorList>
            <person name="Myers G."/>
            <person name="Meyer A."/>
            <person name="Fedrigo O."/>
            <person name="Formenti G."/>
            <person name="Rhie A."/>
            <person name="Tracey A."/>
            <person name="Sims Y."/>
            <person name="Jarvis E.D."/>
        </authorList>
    </citation>
    <scope>NUCLEOTIDE SEQUENCE [LARGE SCALE GENOMIC DNA]</scope>
</reference>
<keyword evidence="3" id="KW-0812">Transmembrane</keyword>
<evidence type="ECO:0000313" key="6">
    <source>
        <dbReference type="Proteomes" id="UP000314983"/>
    </source>
</evidence>
<reference evidence="5" key="4">
    <citation type="submission" date="2025-08" db="UniProtKB">
        <authorList>
            <consortium name="Ensembl"/>
        </authorList>
    </citation>
    <scope>IDENTIFICATION</scope>
</reference>
<protein>
    <recommendedName>
        <fullName evidence="4">Ig-like domain-containing protein</fullName>
    </recommendedName>
</protein>
<reference evidence="6" key="1">
    <citation type="journal article" date="2014" name="Science">
        <title>Nonhuman genetics. Genomic basis for the convergent evolution of electric organs.</title>
        <authorList>
            <person name="Gallant J.R."/>
            <person name="Traeger L.L."/>
            <person name="Volkening J.D."/>
            <person name="Moffett H."/>
            <person name="Chen P.H."/>
            <person name="Novina C.D."/>
            <person name="Phillips G.N.Jr."/>
            <person name="Anand R."/>
            <person name="Wells G.B."/>
            <person name="Pinch M."/>
            <person name="Guth R."/>
            <person name="Unguez G.A."/>
            <person name="Albert J.S."/>
            <person name="Zakon H.H."/>
            <person name="Samanta M.P."/>
            <person name="Sussman M.R."/>
        </authorList>
    </citation>
    <scope>NUCLEOTIDE SEQUENCE [LARGE SCALE GENOMIC DNA]</scope>
</reference>
<evidence type="ECO:0000256" key="3">
    <source>
        <dbReference type="SAM" id="Phobius"/>
    </source>
</evidence>
<reference evidence="6" key="2">
    <citation type="journal article" date="2017" name="Sci. Adv.">
        <title>A tail of two voltages: Proteomic comparison of the three electric organs of the electric eel.</title>
        <authorList>
            <person name="Traeger L.L."/>
            <person name="Sabat G."/>
            <person name="Barrett-Wilt G.A."/>
            <person name="Wells G.B."/>
            <person name="Sussman M.R."/>
        </authorList>
    </citation>
    <scope>NUCLEOTIDE SEQUENCE [LARGE SCALE GENOMIC DNA]</scope>
</reference>
<dbReference type="GO" id="GO:0007166">
    <property type="term" value="P:cell surface receptor signaling pathway"/>
    <property type="evidence" value="ECO:0007669"/>
    <property type="project" value="TreeGrafter"/>
</dbReference>
<dbReference type="PANTHER" id="PTHR11481:SF64">
    <property type="entry name" value="FC RECEPTOR-LIKE PROTEIN 4"/>
    <property type="match status" value="1"/>
</dbReference>
<keyword evidence="3" id="KW-1133">Transmembrane helix</keyword>
<dbReference type="GO" id="GO:0006955">
    <property type="term" value="P:immune response"/>
    <property type="evidence" value="ECO:0007669"/>
    <property type="project" value="TreeGrafter"/>
</dbReference>
<evidence type="ECO:0000259" key="4">
    <source>
        <dbReference type="PROSITE" id="PS50835"/>
    </source>
</evidence>
<dbReference type="InterPro" id="IPR013783">
    <property type="entry name" value="Ig-like_fold"/>
</dbReference>
<reference evidence="5" key="5">
    <citation type="submission" date="2025-09" db="UniProtKB">
        <authorList>
            <consortium name="Ensembl"/>
        </authorList>
    </citation>
    <scope>IDENTIFICATION</scope>
</reference>
<evidence type="ECO:0000256" key="1">
    <source>
        <dbReference type="ARBA" id="ARBA00022729"/>
    </source>
</evidence>
<dbReference type="SUPFAM" id="SSF48726">
    <property type="entry name" value="Immunoglobulin"/>
    <property type="match status" value="1"/>
</dbReference>